<comment type="caution">
    <text evidence="4">The sequence shown here is derived from an EMBL/GenBank/DDBJ whole genome shotgun (WGS) entry which is preliminary data.</text>
</comment>
<name>G5R2Q8_SALSE</name>
<dbReference type="BioCyc" id="SENT913082:G120J-761-MONOMER"/>
<dbReference type="PATRIC" id="fig|913082.3.peg.2843"/>
<evidence type="ECO:0000313" key="4">
    <source>
        <dbReference type="EMBL" id="EHC85553.1"/>
    </source>
</evidence>
<sequence length="215" mass="23358">MLAFTLRFIKNKRYLATLAGALVIIAGLTSQHAWSGNGLPQINGKALAALPKINGKALAALAALAKQHPVVVLFRHAERCDRSDNTCLSDSTGITVNGAQDARALGKAFSADIQNYNLYSSNTVRTIQSATWFSAGRSLTVDKKMMDCGSGIYASINTLLKKSQNKNIVIFTHNHCLTYIAKNKRGVKFDPDYLNALVMHEENGKLFLDGEFVPG</sequence>
<dbReference type="EMBL" id="AFCU01001217">
    <property type="protein sequence ID" value="EHC85553.1"/>
    <property type="molecule type" value="Genomic_DNA"/>
</dbReference>
<dbReference type="InterPro" id="IPR011310">
    <property type="entry name" value="LipoPS_heptP_Pase"/>
</dbReference>
<dbReference type="AlphaFoldDB" id="G5R2Q8"/>
<evidence type="ECO:0000256" key="2">
    <source>
        <dbReference type="ARBA" id="ARBA00022764"/>
    </source>
</evidence>
<dbReference type="Pfam" id="PF00300">
    <property type="entry name" value="His_Phos_1"/>
    <property type="match status" value="1"/>
</dbReference>
<dbReference type="Gene3D" id="3.40.50.1240">
    <property type="entry name" value="Phosphoglycerate mutase-like"/>
    <property type="match status" value="1"/>
</dbReference>
<evidence type="ECO:0000313" key="5">
    <source>
        <dbReference type="Proteomes" id="UP000005065"/>
    </source>
</evidence>
<dbReference type="NCBIfam" id="NF011945">
    <property type="entry name" value="PRK15416.1"/>
    <property type="match status" value="1"/>
</dbReference>
<dbReference type="GO" id="GO:0016791">
    <property type="term" value="F:phosphatase activity"/>
    <property type="evidence" value="ECO:0007669"/>
    <property type="project" value="InterPro"/>
</dbReference>
<dbReference type="InterPro" id="IPR029033">
    <property type="entry name" value="His_PPase_superfam"/>
</dbReference>
<evidence type="ECO:0000256" key="3">
    <source>
        <dbReference type="ARBA" id="ARBA00022801"/>
    </source>
</evidence>
<organism evidence="4 5">
    <name type="scientific">Salmonella enterica subsp. enterica serovar Senftenberg str. A4-543</name>
    <dbReference type="NCBI Taxonomy" id="913082"/>
    <lineage>
        <taxon>Bacteria</taxon>
        <taxon>Pseudomonadati</taxon>
        <taxon>Pseudomonadota</taxon>
        <taxon>Gammaproteobacteria</taxon>
        <taxon>Enterobacterales</taxon>
        <taxon>Enterobacteriaceae</taxon>
        <taxon>Salmonella</taxon>
    </lineage>
</organism>
<keyword evidence="3" id="KW-0378">Hydrolase</keyword>
<dbReference type="InterPro" id="IPR013078">
    <property type="entry name" value="His_Pase_superF_clade-1"/>
</dbReference>
<protein>
    <submittedName>
        <fullName evidence="4">Polymyxin resistance protein PmrG</fullName>
    </submittedName>
</protein>
<dbReference type="PIRSF" id="PIRSF011416">
    <property type="entry name" value="Ais-TraG-AfrS"/>
    <property type="match status" value="1"/>
</dbReference>
<keyword evidence="1" id="KW-0732">Signal</keyword>
<accession>G5R2Q8</accession>
<proteinExistence type="predicted"/>
<gene>
    <name evidence="4" type="ORF">LTSESEN_3700</name>
</gene>
<evidence type="ECO:0000256" key="1">
    <source>
        <dbReference type="ARBA" id="ARBA00022729"/>
    </source>
</evidence>
<dbReference type="CDD" id="cd07040">
    <property type="entry name" value="HP"/>
    <property type="match status" value="1"/>
</dbReference>
<dbReference type="SUPFAM" id="SSF53254">
    <property type="entry name" value="Phosphoglycerate mutase-like"/>
    <property type="match status" value="1"/>
</dbReference>
<reference evidence="4 5" key="1">
    <citation type="journal article" date="2011" name="BMC Genomics">
        <title>Genome sequencing reveals diversification of virulence factor content and possible host adaptation in distinct subpopulations of Salmonella enterica.</title>
        <authorList>
            <person name="den Bakker H.C."/>
            <person name="Moreno Switt A.I."/>
            <person name="Govoni G."/>
            <person name="Cummings C.A."/>
            <person name="Ranieri M.L."/>
            <person name="Degoricija L."/>
            <person name="Hoelzer K."/>
            <person name="Rodriguez-Rivera L.D."/>
            <person name="Brown S."/>
            <person name="Bolchacova E."/>
            <person name="Furtado M.R."/>
            <person name="Wiedmann M."/>
        </authorList>
    </citation>
    <scope>NUCLEOTIDE SEQUENCE [LARGE SCALE GENOMIC DNA]</scope>
    <source>
        <strain evidence="4 5">A4-543</strain>
    </source>
</reference>
<keyword evidence="2" id="KW-0574">Periplasm</keyword>
<dbReference type="Proteomes" id="UP000005065">
    <property type="component" value="Unassembled WGS sequence"/>
</dbReference>